<evidence type="ECO:0000313" key="3">
    <source>
        <dbReference type="Proteomes" id="UP001362999"/>
    </source>
</evidence>
<comment type="caution">
    <text evidence="2">The sequence shown here is derived from an EMBL/GenBank/DDBJ whole genome shotgun (WGS) entry which is preliminary data.</text>
</comment>
<evidence type="ECO:0000256" key="1">
    <source>
        <dbReference type="SAM" id="MobiDB-lite"/>
    </source>
</evidence>
<organism evidence="2 3">
    <name type="scientific">Favolaschia claudopus</name>
    <dbReference type="NCBI Taxonomy" id="2862362"/>
    <lineage>
        <taxon>Eukaryota</taxon>
        <taxon>Fungi</taxon>
        <taxon>Dikarya</taxon>
        <taxon>Basidiomycota</taxon>
        <taxon>Agaricomycotina</taxon>
        <taxon>Agaricomycetes</taxon>
        <taxon>Agaricomycetidae</taxon>
        <taxon>Agaricales</taxon>
        <taxon>Marasmiineae</taxon>
        <taxon>Mycenaceae</taxon>
        <taxon>Favolaschia</taxon>
    </lineage>
</organism>
<reference evidence="2 3" key="1">
    <citation type="journal article" date="2024" name="J Genomics">
        <title>Draft genome sequencing and assembly of Favolaschia claudopus CIRM-BRFM 2984 isolated from oak limbs.</title>
        <authorList>
            <person name="Navarro D."/>
            <person name="Drula E."/>
            <person name="Chaduli D."/>
            <person name="Cazenave R."/>
            <person name="Ahrendt S."/>
            <person name="Wang J."/>
            <person name="Lipzen A."/>
            <person name="Daum C."/>
            <person name="Barry K."/>
            <person name="Grigoriev I.V."/>
            <person name="Favel A."/>
            <person name="Rosso M.N."/>
            <person name="Martin F."/>
        </authorList>
    </citation>
    <scope>NUCLEOTIDE SEQUENCE [LARGE SCALE GENOMIC DNA]</scope>
    <source>
        <strain evidence="2 3">CIRM-BRFM 2984</strain>
    </source>
</reference>
<name>A0AAW0DQB8_9AGAR</name>
<proteinExistence type="predicted"/>
<accession>A0AAW0DQB8</accession>
<feature type="region of interest" description="Disordered" evidence="1">
    <location>
        <begin position="51"/>
        <end position="182"/>
    </location>
</feature>
<protein>
    <submittedName>
        <fullName evidence="2">Uncharacterized protein</fullName>
    </submittedName>
</protein>
<feature type="compositionally biased region" description="Basic and acidic residues" evidence="1">
    <location>
        <begin position="146"/>
        <end position="159"/>
    </location>
</feature>
<dbReference type="AlphaFoldDB" id="A0AAW0DQB8"/>
<feature type="compositionally biased region" description="Low complexity" evidence="1">
    <location>
        <begin position="51"/>
        <end position="76"/>
    </location>
</feature>
<evidence type="ECO:0000313" key="2">
    <source>
        <dbReference type="EMBL" id="KAK7053888.1"/>
    </source>
</evidence>
<keyword evidence="3" id="KW-1185">Reference proteome</keyword>
<dbReference type="EMBL" id="JAWWNJ010000006">
    <property type="protein sequence ID" value="KAK7053888.1"/>
    <property type="molecule type" value="Genomic_DNA"/>
</dbReference>
<sequence length="220" mass="23589">MPSVITIPRSGAIAPALLMTSRVKFGGRVVSDKAEFLPSVKFKNGRRPFVVSRALPSSRPPRRASVSQPARSPPASTRGFGIILTPTTVPASAPSSPSPTRVEFGDVQTDSDSHHPRCLPAKTKTKQPPPRRAPHGITRYPVEPAPEDRTYLRARAGEQRRRRGFAHGAQPADFNAEADSGEEALSIPCGSGAVANSHPRAVGEWDADDNRVARRGFGFG</sequence>
<feature type="compositionally biased region" description="Low complexity" evidence="1">
    <location>
        <begin position="85"/>
        <end position="100"/>
    </location>
</feature>
<gene>
    <name evidence="2" type="ORF">R3P38DRAFT_3171245</name>
</gene>
<dbReference type="Proteomes" id="UP001362999">
    <property type="component" value="Unassembled WGS sequence"/>
</dbReference>